<dbReference type="SMART" id="SM00387">
    <property type="entry name" value="HATPase_c"/>
    <property type="match status" value="1"/>
</dbReference>
<dbReference type="OrthoDB" id="9804645at2"/>
<dbReference type="AlphaFoldDB" id="A0A1X7D931"/>
<gene>
    <name evidence="18" type="ORF">SAMN02982989_5228</name>
</gene>
<dbReference type="InterPro" id="IPR036890">
    <property type="entry name" value="HATPase_C_sf"/>
</dbReference>
<evidence type="ECO:0000256" key="9">
    <source>
        <dbReference type="ARBA" id="ARBA00022741"/>
    </source>
</evidence>
<dbReference type="STRING" id="464029.SAMN02982989_5228"/>
<evidence type="ECO:0000313" key="19">
    <source>
        <dbReference type="Proteomes" id="UP000192903"/>
    </source>
</evidence>
<dbReference type="InterPro" id="IPR004358">
    <property type="entry name" value="Sig_transdc_His_kin-like_C"/>
</dbReference>
<dbReference type="SUPFAM" id="SSF55874">
    <property type="entry name" value="ATPase domain of HSP90 chaperone/DNA topoisomerase II/histidine kinase"/>
    <property type="match status" value="1"/>
</dbReference>
<feature type="domain" description="HAMP" evidence="17">
    <location>
        <begin position="218"/>
        <end position="270"/>
    </location>
</feature>
<comment type="subcellular location">
    <subcellularLocation>
        <location evidence="2">Cell inner membrane</location>
        <topology evidence="2">Multi-pass membrane protein</topology>
    </subcellularLocation>
</comment>
<keyword evidence="11" id="KW-0067">ATP-binding</keyword>
<evidence type="ECO:0000256" key="14">
    <source>
        <dbReference type="ARBA" id="ARBA00023136"/>
    </source>
</evidence>
<keyword evidence="10 18" id="KW-0418">Kinase</keyword>
<dbReference type="InterPro" id="IPR003661">
    <property type="entry name" value="HisK_dim/P_dom"/>
</dbReference>
<dbReference type="SMART" id="SM00304">
    <property type="entry name" value="HAMP"/>
    <property type="match status" value="1"/>
</dbReference>
<keyword evidence="8 15" id="KW-0812">Transmembrane</keyword>
<keyword evidence="12 15" id="KW-1133">Transmembrane helix</keyword>
<dbReference type="GO" id="GO:0005524">
    <property type="term" value="F:ATP binding"/>
    <property type="evidence" value="ECO:0007669"/>
    <property type="project" value="UniProtKB-KW"/>
</dbReference>
<organism evidence="18 19">
    <name type="scientific">Xaviernesmea oryzae</name>
    <dbReference type="NCBI Taxonomy" id="464029"/>
    <lineage>
        <taxon>Bacteria</taxon>
        <taxon>Pseudomonadati</taxon>
        <taxon>Pseudomonadota</taxon>
        <taxon>Alphaproteobacteria</taxon>
        <taxon>Hyphomicrobiales</taxon>
        <taxon>Rhizobiaceae</taxon>
        <taxon>Rhizobium/Agrobacterium group</taxon>
        <taxon>Xaviernesmea</taxon>
    </lineage>
</organism>
<dbReference type="Pfam" id="PF00672">
    <property type="entry name" value="HAMP"/>
    <property type="match status" value="1"/>
</dbReference>
<evidence type="ECO:0000256" key="8">
    <source>
        <dbReference type="ARBA" id="ARBA00022692"/>
    </source>
</evidence>
<dbReference type="InterPro" id="IPR050980">
    <property type="entry name" value="2C_sensor_his_kinase"/>
</dbReference>
<dbReference type="PANTHER" id="PTHR44936:SF5">
    <property type="entry name" value="SENSOR HISTIDINE KINASE ENVZ"/>
    <property type="match status" value="1"/>
</dbReference>
<comment type="catalytic activity">
    <reaction evidence="1">
        <text>ATP + protein L-histidine = ADP + protein N-phospho-L-histidine.</text>
        <dbReference type="EC" id="2.7.13.3"/>
    </reaction>
</comment>
<dbReference type="EC" id="2.7.13.3" evidence="3"/>
<keyword evidence="14 15" id="KW-0472">Membrane</keyword>
<dbReference type="Gene3D" id="3.30.565.10">
    <property type="entry name" value="Histidine kinase-like ATPase, C-terminal domain"/>
    <property type="match status" value="1"/>
</dbReference>
<evidence type="ECO:0000256" key="4">
    <source>
        <dbReference type="ARBA" id="ARBA00022475"/>
    </source>
</evidence>
<keyword evidence="9" id="KW-0547">Nucleotide-binding</keyword>
<name>A0A1X7D931_9HYPH</name>
<evidence type="ECO:0000256" key="2">
    <source>
        <dbReference type="ARBA" id="ARBA00004429"/>
    </source>
</evidence>
<keyword evidence="13" id="KW-0902">Two-component regulatory system</keyword>
<evidence type="ECO:0000256" key="3">
    <source>
        <dbReference type="ARBA" id="ARBA00012438"/>
    </source>
</evidence>
<dbReference type="InterPro" id="IPR003594">
    <property type="entry name" value="HATPase_dom"/>
</dbReference>
<evidence type="ECO:0000313" key="18">
    <source>
        <dbReference type="EMBL" id="SMF11014.1"/>
    </source>
</evidence>
<reference evidence="19" key="1">
    <citation type="submission" date="2017-04" db="EMBL/GenBank/DDBJ databases">
        <authorList>
            <person name="Varghese N."/>
            <person name="Submissions S."/>
        </authorList>
    </citation>
    <scope>NUCLEOTIDE SEQUENCE [LARGE SCALE GENOMIC DNA]</scope>
    <source>
        <strain evidence="19">B4P</strain>
    </source>
</reference>
<dbReference type="GO" id="GO:0005886">
    <property type="term" value="C:plasma membrane"/>
    <property type="evidence" value="ECO:0007669"/>
    <property type="project" value="UniProtKB-SubCell"/>
</dbReference>
<accession>A0A1X7D931</accession>
<evidence type="ECO:0000259" key="17">
    <source>
        <dbReference type="PROSITE" id="PS50885"/>
    </source>
</evidence>
<dbReference type="PROSITE" id="PS50885">
    <property type="entry name" value="HAMP"/>
    <property type="match status" value="1"/>
</dbReference>
<evidence type="ECO:0000256" key="15">
    <source>
        <dbReference type="SAM" id="Phobius"/>
    </source>
</evidence>
<dbReference type="Pfam" id="PF02518">
    <property type="entry name" value="HATPase_c"/>
    <property type="match status" value="1"/>
</dbReference>
<evidence type="ECO:0000256" key="12">
    <source>
        <dbReference type="ARBA" id="ARBA00022989"/>
    </source>
</evidence>
<evidence type="ECO:0000256" key="7">
    <source>
        <dbReference type="ARBA" id="ARBA00022679"/>
    </source>
</evidence>
<dbReference type="InterPro" id="IPR003660">
    <property type="entry name" value="HAMP_dom"/>
</dbReference>
<feature type="transmembrane region" description="Helical" evidence="15">
    <location>
        <begin position="20"/>
        <end position="39"/>
    </location>
</feature>
<keyword evidence="5" id="KW-0997">Cell inner membrane</keyword>
<dbReference type="InterPro" id="IPR005467">
    <property type="entry name" value="His_kinase_dom"/>
</dbReference>
<evidence type="ECO:0000256" key="13">
    <source>
        <dbReference type="ARBA" id="ARBA00023012"/>
    </source>
</evidence>
<keyword evidence="7" id="KW-0808">Transferase</keyword>
<keyword evidence="19" id="KW-1185">Reference proteome</keyword>
<dbReference type="EMBL" id="FXAF01000002">
    <property type="protein sequence ID" value="SMF11014.1"/>
    <property type="molecule type" value="Genomic_DNA"/>
</dbReference>
<sequence length="478" mass="52962">MRDLGWSTARRLIPRTLPAWVLIVLIAVLLVSQTSLFVIMSRDRVASNETVDFYRINERAFWLAKLMTPLSPEERKRISGELTDPTVVLTLSSSPGVALIAASSDPLAELEDILSAQLSRFGIEDVRVRLEEPQLPDATARRAQNPDQTSDVQENLSEIASDFLKSPRYRVSLRFQDDQWLNIVTPVTPTGPLLSPDSLPTYLAVSACVVMIAFWAVWRIAAPYQLLEAAVRRLGDDLNSPPLPEKGGRDFRSAARALNQTQARLQEHFEERELLAAALAHDLRTPLTRMRLRLALLRNSSLKKALAEGIADIEETVESVIGLAKLGANTESMELIDLWSMADAIADEYEEATMEPLKGETPRLICLAPPVALRRSIRNVVENAIKYGHSARLALRHDERHVILAVIDEGPGIGDAEIDRVFKPFIRLEQSRNRETGGSGLGLTIARNLIRKLGGEISLRNNPGGGLEARLILPRPAT</sequence>
<dbReference type="RefSeq" id="WP_085420583.1">
    <property type="nucleotide sequence ID" value="NZ_FXAF01000002.1"/>
</dbReference>
<evidence type="ECO:0000256" key="10">
    <source>
        <dbReference type="ARBA" id="ARBA00022777"/>
    </source>
</evidence>
<dbReference type="SUPFAM" id="SSF47384">
    <property type="entry name" value="Homodimeric domain of signal transducing histidine kinase"/>
    <property type="match status" value="1"/>
</dbReference>
<dbReference type="Pfam" id="PF00512">
    <property type="entry name" value="HisKA"/>
    <property type="match status" value="1"/>
</dbReference>
<evidence type="ECO:0000256" key="11">
    <source>
        <dbReference type="ARBA" id="ARBA00022840"/>
    </source>
</evidence>
<evidence type="ECO:0000256" key="5">
    <source>
        <dbReference type="ARBA" id="ARBA00022519"/>
    </source>
</evidence>
<evidence type="ECO:0000256" key="6">
    <source>
        <dbReference type="ARBA" id="ARBA00022553"/>
    </source>
</evidence>
<evidence type="ECO:0000256" key="1">
    <source>
        <dbReference type="ARBA" id="ARBA00000085"/>
    </source>
</evidence>
<dbReference type="SMART" id="SM00388">
    <property type="entry name" value="HisKA"/>
    <property type="match status" value="1"/>
</dbReference>
<keyword evidence="6" id="KW-0597">Phosphoprotein</keyword>
<feature type="domain" description="Histidine kinase" evidence="16">
    <location>
        <begin position="278"/>
        <end position="477"/>
    </location>
</feature>
<dbReference type="PROSITE" id="PS50109">
    <property type="entry name" value="HIS_KIN"/>
    <property type="match status" value="1"/>
</dbReference>
<keyword evidence="4" id="KW-1003">Cell membrane</keyword>
<evidence type="ECO:0000259" key="16">
    <source>
        <dbReference type="PROSITE" id="PS50109"/>
    </source>
</evidence>
<dbReference type="Proteomes" id="UP000192903">
    <property type="component" value="Unassembled WGS sequence"/>
</dbReference>
<dbReference type="GO" id="GO:0000155">
    <property type="term" value="F:phosphorelay sensor kinase activity"/>
    <property type="evidence" value="ECO:0007669"/>
    <property type="project" value="InterPro"/>
</dbReference>
<protein>
    <recommendedName>
        <fullName evidence="3">histidine kinase</fullName>
        <ecNumber evidence="3">2.7.13.3</ecNumber>
    </recommendedName>
</protein>
<dbReference type="PANTHER" id="PTHR44936">
    <property type="entry name" value="SENSOR PROTEIN CREC"/>
    <property type="match status" value="1"/>
</dbReference>
<dbReference type="PRINTS" id="PR00344">
    <property type="entry name" value="BCTRLSENSOR"/>
</dbReference>
<dbReference type="Gene3D" id="1.10.287.130">
    <property type="match status" value="1"/>
</dbReference>
<proteinExistence type="predicted"/>
<dbReference type="InterPro" id="IPR036097">
    <property type="entry name" value="HisK_dim/P_sf"/>
</dbReference>